<dbReference type="Proteomes" id="UP000230886">
    <property type="component" value="Unassembled WGS sequence"/>
</dbReference>
<gene>
    <name evidence="1" type="ORF">CHR55_27475</name>
</gene>
<organism evidence="1 2">
    <name type="scientific">Rhodococcus qingshengii</name>
    <dbReference type="NCBI Taxonomy" id="334542"/>
    <lineage>
        <taxon>Bacteria</taxon>
        <taxon>Bacillati</taxon>
        <taxon>Actinomycetota</taxon>
        <taxon>Actinomycetes</taxon>
        <taxon>Mycobacteriales</taxon>
        <taxon>Nocardiaceae</taxon>
        <taxon>Rhodococcus</taxon>
        <taxon>Rhodococcus erythropolis group</taxon>
    </lineage>
</organism>
<sequence>MIVPMDTTNWHATQTTLLCEILQDRNIVVRRDVVEAFVSNMLTLVAETAGISEHAASETITEAAAERWADSLAPTILAMENPCDGTASGVVLVSAHTLAQTAATLIELVRAAASVEEFIELVSLGMADYGGDLATLRGTALDARQRVQELSLELARHLVTQPPMEMLQIPVRTHALLCDLLDQLSQSELLPIAENNGHGTYHHTVDGEYTLGDVVAATLHDLDVASTY</sequence>
<comment type="caution">
    <text evidence="1">The sequence shown here is derived from an EMBL/GenBank/DDBJ whole genome shotgun (WGS) entry which is preliminary data.</text>
</comment>
<protein>
    <submittedName>
        <fullName evidence="1">Uncharacterized protein</fullName>
    </submittedName>
</protein>
<dbReference type="AlphaFoldDB" id="A0A1C4GQ25"/>
<name>A0A1C4GQ25_RHOSG</name>
<evidence type="ECO:0000313" key="2">
    <source>
        <dbReference type="Proteomes" id="UP000230886"/>
    </source>
</evidence>
<evidence type="ECO:0000313" key="1">
    <source>
        <dbReference type="EMBL" id="PCK24185.1"/>
    </source>
</evidence>
<accession>A0A1C4GQ25</accession>
<reference evidence="1 2" key="1">
    <citation type="submission" date="2017-07" db="EMBL/GenBank/DDBJ databases">
        <title>Draft sequence of Rhodococcus enclensis 23b-28.</title>
        <authorList>
            <person name="Besaury L."/>
            <person name="Sancelme M."/>
            <person name="Amato P."/>
            <person name="Lallement A."/>
            <person name="Delort A.-M."/>
        </authorList>
    </citation>
    <scope>NUCLEOTIDE SEQUENCE [LARGE SCALE GENOMIC DNA]</scope>
    <source>
        <strain evidence="1 2">23b-28</strain>
    </source>
</reference>
<dbReference type="EMBL" id="NOVD01000036">
    <property type="protein sequence ID" value="PCK24185.1"/>
    <property type="molecule type" value="Genomic_DNA"/>
</dbReference>
<proteinExistence type="predicted"/>